<dbReference type="PANTHER" id="PTHR46401:SF8">
    <property type="entry name" value="BLL6006 PROTEIN"/>
    <property type="match status" value="1"/>
</dbReference>
<dbReference type="Gene3D" id="3.40.50.2000">
    <property type="entry name" value="Glycogen Phosphorylase B"/>
    <property type="match status" value="1"/>
</dbReference>
<dbReference type="SUPFAM" id="SSF53756">
    <property type="entry name" value="UDP-Glycosyltransferase/glycogen phosphorylase"/>
    <property type="match status" value="1"/>
</dbReference>
<dbReference type="RefSeq" id="WP_002661586.1">
    <property type="nucleotide sequence ID" value="NZ_JH932293.1"/>
</dbReference>
<feature type="domain" description="Glycosyl transferase family 1" evidence="1">
    <location>
        <begin position="239"/>
        <end position="387"/>
    </location>
</feature>
<dbReference type="PATRIC" id="fig|883096.3.peg.174"/>
<dbReference type="HOGENOM" id="CLU_031620_0_0_10"/>
<evidence type="ECO:0000259" key="1">
    <source>
        <dbReference type="Pfam" id="PF00534"/>
    </source>
</evidence>
<dbReference type="GO" id="GO:0016757">
    <property type="term" value="F:glycosyltransferase activity"/>
    <property type="evidence" value="ECO:0007669"/>
    <property type="project" value="InterPro"/>
</dbReference>
<dbReference type="Pfam" id="PF00534">
    <property type="entry name" value="Glycos_transf_1"/>
    <property type="match status" value="1"/>
</dbReference>
<sequence length="415" mass="48722">MKKIAIIVQRYGIEVNGGAEFHARILAEKLSKNYDITILTTTALDYQGWANHYAEGHTEVNGLKVIRFSTEIFSKKKMRKARRAIFKKKKYFKIIRFLGLFDLLDKKFNISTVTKEDEDNWLKGQGPFCPDLLSFLRKNKEEYDVFIFFTYLYYPTVMGLPIVNEKAIFIPTAHDEPPLYTKPYENLFSQPKFIMYNTQSEKELVENHFKEYCQNTDIAGVGIEEFVLDETYCPAKEFQYDFPYFVYIGRIDRNKGCRELVEYFNLFCKENPSTKLVMIGKNNMDIIPNKNIILTGFINEEDKYYLLKNSLGLILPSKYESLSMVTLEAMACGKIPLVNADCIVLKQHILNSGTGFYFRNYMEFKKYLNKIINLSEEEREEYSLQAKRYVKENYSWSSILNKFDQAIDFVTKNKK</sequence>
<dbReference type="Proteomes" id="UP000006085">
    <property type="component" value="Unassembled WGS sequence"/>
</dbReference>
<dbReference type="STRING" id="883096.HMPREF9699_00176"/>
<dbReference type="PANTHER" id="PTHR46401">
    <property type="entry name" value="GLYCOSYLTRANSFERASE WBBK-RELATED"/>
    <property type="match status" value="1"/>
</dbReference>
<evidence type="ECO:0000313" key="2">
    <source>
        <dbReference type="EMBL" id="EKB59607.1"/>
    </source>
</evidence>
<dbReference type="OrthoDB" id="502646at2"/>
<comment type="caution">
    <text evidence="2">The sequence shown here is derived from an EMBL/GenBank/DDBJ whole genome shotgun (WGS) entry which is preliminary data.</text>
</comment>
<reference evidence="2 3" key="1">
    <citation type="submission" date="2012-07" db="EMBL/GenBank/DDBJ databases">
        <title>The Genome Sequence of Bergeyella zoohelcum ATCC 43767.</title>
        <authorList>
            <consortium name="The Broad Institute Genome Sequencing Platform"/>
            <person name="Earl A."/>
            <person name="Ward D."/>
            <person name="Feldgarden M."/>
            <person name="Gevers D."/>
            <person name="Huys G."/>
            <person name="Walker B."/>
            <person name="Young S.K."/>
            <person name="Zeng Q."/>
            <person name="Gargeya S."/>
            <person name="Fitzgerald M."/>
            <person name="Haas B."/>
            <person name="Abouelleil A."/>
            <person name="Alvarado L."/>
            <person name="Arachchi H.M."/>
            <person name="Berlin A.M."/>
            <person name="Chapman S.B."/>
            <person name="Goldberg J."/>
            <person name="Griggs A."/>
            <person name="Gujja S."/>
            <person name="Hansen M."/>
            <person name="Howarth C."/>
            <person name="Imamovic A."/>
            <person name="Larimer J."/>
            <person name="McCowen C."/>
            <person name="Montmayeur A."/>
            <person name="Murphy C."/>
            <person name="Neiman D."/>
            <person name="Pearson M."/>
            <person name="Priest M."/>
            <person name="Roberts A."/>
            <person name="Saif S."/>
            <person name="Shea T."/>
            <person name="Sisk P."/>
            <person name="Sykes S."/>
            <person name="Wortman J."/>
            <person name="Nusbaum C."/>
            <person name="Birren B."/>
        </authorList>
    </citation>
    <scope>NUCLEOTIDE SEQUENCE [LARGE SCALE GENOMIC DNA]</scope>
    <source>
        <strain evidence="2 3">ATCC 43767</strain>
    </source>
</reference>
<gene>
    <name evidence="2" type="ORF">HMPREF9699_00176</name>
</gene>
<dbReference type="eggNOG" id="COG0438">
    <property type="taxonomic scope" value="Bacteria"/>
</dbReference>
<dbReference type="EMBL" id="AGYA01000005">
    <property type="protein sequence ID" value="EKB59607.1"/>
    <property type="molecule type" value="Genomic_DNA"/>
</dbReference>
<dbReference type="InterPro" id="IPR001296">
    <property type="entry name" value="Glyco_trans_1"/>
</dbReference>
<name>K1M5W8_9FLAO</name>
<organism evidence="2 3">
    <name type="scientific">Bergeyella zoohelcum ATCC 43767</name>
    <dbReference type="NCBI Taxonomy" id="883096"/>
    <lineage>
        <taxon>Bacteria</taxon>
        <taxon>Pseudomonadati</taxon>
        <taxon>Bacteroidota</taxon>
        <taxon>Flavobacteriia</taxon>
        <taxon>Flavobacteriales</taxon>
        <taxon>Weeksellaceae</taxon>
        <taxon>Bergeyella</taxon>
    </lineage>
</organism>
<keyword evidence="3" id="KW-1185">Reference proteome</keyword>
<dbReference type="AlphaFoldDB" id="K1M5W8"/>
<protein>
    <recommendedName>
        <fullName evidence="1">Glycosyl transferase family 1 domain-containing protein</fullName>
    </recommendedName>
</protein>
<dbReference type="CDD" id="cd03801">
    <property type="entry name" value="GT4_PimA-like"/>
    <property type="match status" value="1"/>
</dbReference>
<evidence type="ECO:0000313" key="3">
    <source>
        <dbReference type="Proteomes" id="UP000006085"/>
    </source>
</evidence>
<proteinExistence type="predicted"/>
<accession>K1M5W8</accession>